<name>A0AB39SYW4_9ACTN</name>
<gene>
    <name evidence="1" type="ORF">AB5J54_18815</name>
</gene>
<protein>
    <submittedName>
        <fullName evidence="1">Uncharacterized protein</fullName>
    </submittedName>
</protein>
<reference evidence="1" key="1">
    <citation type="submission" date="2024-07" db="EMBL/GenBank/DDBJ databases">
        <authorList>
            <person name="Yu S.T."/>
        </authorList>
    </citation>
    <scope>NUCLEOTIDE SEQUENCE</scope>
    <source>
        <strain evidence="1">R44</strain>
    </source>
</reference>
<evidence type="ECO:0000313" key="1">
    <source>
        <dbReference type="EMBL" id="XDQ72429.1"/>
    </source>
</evidence>
<accession>A0AB39SYW4</accession>
<organism evidence="1">
    <name type="scientific">Streptomyces sp. R44</name>
    <dbReference type="NCBI Taxonomy" id="3238633"/>
    <lineage>
        <taxon>Bacteria</taxon>
        <taxon>Bacillati</taxon>
        <taxon>Actinomycetota</taxon>
        <taxon>Actinomycetes</taxon>
        <taxon>Kitasatosporales</taxon>
        <taxon>Streptomycetaceae</taxon>
        <taxon>Streptomyces</taxon>
    </lineage>
</organism>
<sequence>MTSGNHHYYGDAVNINGGQGHTGIVHHHAPQASLEETLRAVVELARALRGEVPEEDRSSIDDALPVLAAGPSAEAGSRRRSLMALAAVAATVGAIGQPLLDSVRAALELLAR</sequence>
<proteinExistence type="predicted"/>
<dbReference type="RefSeq" id="WP_369145073.1">
    <property type="nucleotide sequence ID" value="NZ_CP163444.1"/>
</dbReference>
<dbReference type="EMBL" id="CP163444">
    <property type="protein sequence ID" value="XDQ72429.1"/>
    <property type="molecule type" value="Genomic_DNA"/>
</dbReference>
<dbReference type="AlphaFoldDB" id="A0AB39SYW4"/>